<evidence type="ECO:0000256" key="1">
    <source>
        <dbReference type="ARBA" id="ARBA00022679"/>
    </source>
</evidence>
<reference evidence="6 7" key="1">
    <citation type="submission" date="2017-01" db="EMBL/GenBank/DDBJ databases">
        <authorList>
            <person name="Mah S.A."/>
            <person name="Swanson W.J."/>
            <person name="Moy G.W."/>
            <person name="Vacquier V.D."/>
        </authorList>
    </citation>
    <scope>NUCLEOTIDE SEQUENCE [LARGE SCALE GENOMIC DNA]</scope>
    <source>
        <strain evidence="6 7">DCY110</strain>
    </source>
</reference>
<feature type="transmembrane region" description="Helical" evidence="4">
    <location>
        <begin position="191"/>
        <end position="210"/>
    </location>
</feature>
<dbReference type="Pfam" id="PF07730">
    <property type="entry name" value="HisKA_3"/>
    <property type="match status" value="1"/>
</dbReference>
<dbReference type="InterPro" id="IPR050482">
    <property type="entry name" value="Sensor_HK_TwoCompSys"/>
</dbReference>
<name>A0A1P8JVI6_9BURK</name>
<keyword evidence="1" id="KW-0808">Transferase</keyword>
<dbReference type="PANTHER" id="PTHR24421">
    <property type="entry name" value="NITRATE/NITRITE SENSOR PROTEIN NARX-RELATED"/>
    <property type="match status" value="1"/>
</dbReference>
<dbReference type="InterPro" id="IPR005467">
    <property type="entry name" value="His_kinase_dom"/>
</dbReference>
<dbReference type="GO" id="GO:0000155">
    <property type="term" value="F:phosphorelay sensor kinase activity"/>
    <property type="evidence" value="ECO:0007669"/>
    <property type="project" value="InterPro"/>
</dbReference>
<feature type="domain" description="Histidine kinase" evidence="5">
    <location>
        <begin position="284"/>
        <end position="464"/>
    </location>
</feature>
<dbReference type="InterPro" id="IPR036890">
    <property type="entry name" value="HATPase_C_sf"/>
</dbReference>
<dbReference type="InterPro" id="IPR011712">
    <property type="entry name" value="Sig_transdc_His_kin_sub3_dim/P"/>
</dbReference>
<evidence type="ECO:0000256" key="2">
    <source>
        <dbReference type="ARBA" id="ARBA00022777"/>
    </source>
</evidence>
<keyword evidence="7" id="KW-1185">Reference proteome</keyword>
<dbReference type="GO" id="GO:0016020">
    <property type="term" value="C:membrane"/>
    <property type="evidence" value="ECO:0007669"/>
    <property type="project" value="InterPro"/>
</dbReference>
<dbReference type="KEGG" id="rhy:RD110_11745"/>
<sequence length="470" mass="51311">MLLVFARSSLSRQFLLISFPVLLAGMLVIGYLIGNQVEENVAESMGGVSGLYVDSFVAPHVQSLLTAQELSEAEQRALGKLLTETQLGKRIVAFKVWRRDGRILYSADASQIGKFFPLGEGLTEALAGRVHSEISKLSAEENALEVRKFSRLVETYVPIHAAGVGKVIAVAEFYQPVDEVMHASAAAQRESWLVVGVTTLVMFLLLFVLVRRGSQTIEHQRRELHEKISQLIALNSQNELLHDRVRRAAASTTALNETYLRRISADLHDGPGQDLGFALMRFETVTEELFNFPASVDGPGFADETLRPIRAAIASALADLRLICNGLQLPELEPLTLGEIAARAVRDFESKTGVKVAVRTGELGRVASLPVKIALYRLLQEALANGFRHAGGKGQRVELKLEGARLEVVIGDNGPGFDPQAAVREGQLGLRGMRERVEVLGGTFGTLSRSTQGTVIRVSLPLVVPEMKYD</sequence>
<protein>
    <recommendedName>
        <fullName evidence="5">Histidine kinase domain-containing protein</fullName>
    </recommendedName>
</protein>
<keyword evidence="4" id="KW-1133">Transmembrane helix</keyword>
<evidence type="ECO:0000256" key="4">
    <source>
        <dbReference type="SAM" id="Phobius"/>
    </source>
</evidence>
<keyword evidence="4" id="KW-0812">Transmembrane</keyword>
<evidence type="ECO:0000256" key="3">
    <source>
        <dbReference type="ARBA" id="ARBA00023012"/>
    </source>
</evidence>
<dbReference type="SUPFAM" id="SSF55874">
    <property type="entry name" value="ATPase domain of HSP90 chaperone/DNA topoisomerase II/histidine kinase"/>
    <property type="match status" value="1"/>
</dbReference>
<gene>
    <name evidence="6" type="ORF">RD110_11745</name>
</gene>
<accession>A0A1P8JVI6</accession>
<dbReference type="PROSITE" id="PS50109">
    <property type="entry name" value="HIS_KIN"/>
    <property type="match status" value="1"/>
</dbReference>
<dbReference type="GO" id="GO:0046983">
    <property type="term" value="F:protein dimerization activity"/>
    <property type="evidence" value="ECO:0007669"/>
    <property type="project" value="InterPro"/>
</dbReference>
<feature type="transmembrane region" description="Helical" evidence="4">
    <location>
        <begin position="14"/>
        <end position="34"/>
    </location>
</feature>
<evidence type="ECO:0000313" key="6">
    <source>
        <dbReference type="EMBL" id="APW37786.1"/>
    </source>
</evidence>
<dbReference type="Pfam" id="PF02518">
    <property type="entry name" value="HATPase_c"/>
    <property type="match status" value="1"/>
</dbReference>
<dbReference type="Proteomes" id="UP000186609">
    <property type="component" value="Chromosome"/>
</dbReference>
<dbReference type="InterPro" id="IPR003594">
    <property type="entry name" value="HATPase_dom"/>
</dbReference>
<organism evidence="6 7">
    <name type="scientific">Rhodoferax koreensis</name>
    <dbReference type="NCBI Taxonomy" id="1842727"/>
    <lineage>
        <taxon>Bacteria</taxon>
        <taxon>Pseudomonadati</taxon>
        <taxon>Pseudomonadota</taxon>
        <taxon>Betaproteobacteria</taxon>
        <taxon>Burkholderiales</taxon>
        <taxon>Comamonadaceae</taxon>
        <taxon>Rhodoferax</taxon>
    </lineage>
</organism>
<evidence type="ECO:0000259" key="5">
    <source>
        <dbReference type="PROSITE" id="PS50109"/>
    </source>
</evidence>
<dbReference type="CDD" id="cd16917">
    <property type="entry name" value="HATPase_UhpB-NarQ-NarX-like"/>
    <property type="match status" value="1"/>
</dbReference>
<dbReference type="Gene3D" id="3.30.565.10">
    <property type="entry name" value="Histidine kinase-like ATPase, C-terminal domain"/>
    <property type="match status" value="1"/>
</dbReference>
<proteinExistence type="predicted"/>
<dbReference type="AlphaFoldDB" id="A0A1P8JVI6"/>
<dbReference type="SMART" id="SM00387">
    <property type="entry name" value="HATPase_c"/>
    <property type="match status" value="1"/>
</dbReference>
<keyword evidence="3" id="KW-0902">Two-component regulatory system</keyword>
<keyword evidence="2" id="KW-0418">Kinase</keyword>
<dbReference type="EMBL" id="CP019236">
    <property type="protein sequence ID" value="APW37786.1"/>
    <property type="molecule type" value="Genomic_DNA"/>
</dbReference>
<dbReference type="Gene3D" id="1.20.5.1930">
    <property type="match status" value="1"/>
</dbReference>
<dbReference type="STRING" id="1842727.RD110_11745"/>
<keyword evidence="4" id="KW-0472">Membrane</keyword>
<evidence type="ECO:0000313" key="7">
    <source>
        <dbReference type="Proteomes" id="UP000186609"/>
    </source>
</evidence>